<dbReference type="GO" id="GO:0004497">
    <property type="term" value="F:monooxygenase activity"/>
    <property type="evidence" value="ECO:0007669"/>
    <property type="project" value="UniProtKB-KW"/>
</dbReference>
<dbReference type="PANTHER" id="PTHR47469">
    <property type="entry name" value="MONOOXYGENASE-LIKE"/>
    <property type="match status" value="1"/>
</dbReference>
<evidence type="ECO:0000313" key="3">
    <source>
        <dbReference type="Proteomes" id="UP000443090"/>
    </source>
</evidence>
<dbReference type="Proteomes" id="UP000443090">
    <property type="component" value="Unassembled WGS sequence"/>
</dbReference>
<proteinExistence type="predicted"/>
<sequence length="464" mass="51016">SSLLYQQTVILYVRTNNTTTTTSTTISKMSASSMNIVIIGGSNTGLMNGVVLKRLGHNVRILEQNTQSQRDDLAAGITTHPVFEEFMKRHDRTAESWAVQSPGLQFLDKAAAVTRRLNKPLQMTSWGVIYHHLRANFDGFSSSFCPNPPAREKGDGDTVFECGKRVTGLTRSSSGVEITYEDLLNEKEEGKLLADIVIIANGANSALRSALFPGVERVYAGYVAFRGTVPESEVSEEAKKTFDPNLSYNSFDNGYILLYIIPGTDGSLAPGHRRYNWVWYHPLPAGSPELQNIMTDTSGAVHRNTLPVGTMQPSTWAPYVSLATNLMCAPFAEMVQKTTQPFITAISDVSCPRATALDGTVLIAGEALHLMRPHMALSTTQSAMQALLLERFFKREISLKEWEKQVLQYGRVSAYKTNAFGSFFLYGYLSTAGWLVKLAGALLGALPPFSWLADSAETESTKKK</sequence>
<accession>A0A8H8U7Z2</accession>
<dbReference type="OrthoDB" id="16820at2759"/>
<dbReference type="Pfam" id="PF22607">
    <property type="entry name" value="FAD_binding-like"/>
    <property type="match status" value="1"/>
</dbReference>
<gene>
    <name evidence="2" type="primary">dhpH</name>
    <name evidence="2" type="ORF">LOCC1_G007876</name>
</gene>
<keyword evidence="3" id="KW-1185">Reference proteome</keyword>
<evidence type="ECO:0000313" key="2">
    <source>
        <dbReference type="EMBL" id="TVY37563.1"/>
    </source>
</evidence>
<dbReference type="SUPFAM" id="SSF54373">
    <property type="entry name" value="FAD-linked reductases, C-terminal domain"/>
    <property type="match status" value="1"/>
</dbReference>
<dbReference type="SUPFAM" id="SSF51905">
    <property type="entry name" value="FAD/NAD(P)-binding domain"/>
    <property type="match status" value="1"/>
</dbReference>
<name>A0A8H8U7Z2_9HELO</name>
<keyword evidence="2" id="KW-0503">Monooxygenase</keyword>
<evidence type="ECO:0000259" key="1">
    <source>
        <dbReference type="Pfam" id="PF22607"/>
    </source>
</evidence>
<dbReference type="PRINTS" id="PR00420">
    <property type="entry name" value="RNGMNOXGNASE"/>
</dbReference>
<keyword evidence="2" id="KW-0560">Oxidoreductase</keyword>
<comment type="caution">
    <text evidence="2">The sequence shown here is derived from an EMBL/GenBank/DDBJ whole genome shotgun (WGS) entry which is preliminary data.</text>
</comment>
<feature type="non-terminal residue" evidence="2">
    <location>
        <position position="464"/>
    </location>
</feature>
<reference evidence="2 3" key="1">
    <citation type="submission" date="2018-05" db="EMBL/GenBank/DDBJ databases">
        <title>Genome sequencing and assembly of the regulated plant pathogen Lachnellula willkommii and related sister species for the development of diagnostic species identification markers.</title>
        <authorList>
            <person name="Giroux E."/>
            <person name="Bilodeau G."/>
        </authorList>
    </citation>
    <scope>NUCLEOTIDE SEQUENCE [LARGE SCALE GENOMIC DNA]</scope>
    <source>
        <strain evidence="2 3">CBS 160.35</strain>
    </source>
</reference>
<dbReference type="Gene3D" id="3.30.9.60">
    <property type="match status" value="1"/>
</dbReference>
<organism evidence="2 3">
    <name type="scientific">Lachnellula occidentalis</name>
    <dbReference type="NCBI Taxonomy" id="215460"/>
    <lineage>
        <taxon>Eukaryota</taxon>
        <taxon>Fungi</taxon>
        <taxon>Dikarya</taxon>
        <taxon>Ascomycota</taxon>
        <taxon>Pezizomycotina</taxon>
        <taxon>Leotiomycetes</taxon>
        <taxon>Helotiales</taxon>
        <taxon>Lachnaceae</taxon>
        <taxon>Lachnellula</taxon>
    </lineage>
</organism>
<dbReference type="AlphaFoldDB" id="A0A8H8U7Z2"/>
<dbReference type="EMBL" id="QGMI01000697">
    <property type="protein sequence ID" value="TVY37563.1"/>
    <property type="molecule type" value="Genomic_DNA"/>
</dbReference>
<dbReference type="InterPro" id="IPR053212">
    <property type="entry name" value="DHP_3-monooxygenase"/>
</dbReference>
<dbReference type="InterPro" id="IPR054707">
    <property type="entry name" value="DhpH_subs-bd"/>
</dbReference>
<protein>
    <submittedName>
        <fullName evidence="2">2,6-dihydroxypyridine 3-monooxygenase</fullName>
    </submittedName>
</protein>
<dbReference type="PANTHER" id="PTHR47469:SF2">
    <property type="entry name" value="OS06G0597600 PROTEIN"/>
    <property type="match status" value="1"/>
</dbReference>
<feature type="domain" description="2,6-dihydroxypyridine 3-monooxygenase substrate binding" evidence="1">
    <location>
        <begin position="219"/>
        <end position="348"/>
    </location>
</feature>
<dbReference type="InterPro" id="IPR036188">
    <property type="entry name" value="FAD/NAD-bd_sf"/>
</dbReference>